<name>A0A9W8GZC6_9FUNG</name>
<evidence type="ECO:0000256" key="1">
    <source>
        <dbReference type="SAM" id="MobiDB-lite"/>
    </source>
</evidence>
<sequence length="491" mass="49878">MDGKAACLERALRRIGGILIVSISLVGCALSYAVQGGLLNKLLGNVHLEINACPQIVIDLSGKSAQKAQPAFQSTNPACPNYVPPNELAGNWPEPSVQEGVAPVAPVPGLDVPAIYPGSYSDVMPESATAAPAGPNALGAWPSVRYNMADPQALPILVNNLPPLVADMAVVNTSGSPAPVPANPGTANTSPGASYNAANPQTLPILVNSLPPLVANPAAVYNGGSPALNPANVLPSVRYNEANTLPLPTQFAELPPLIADTAASGSPAPKPLTNSATNPANGSAGGRYNAVDPIPAQLNNLPPLVADTASVNTGGAPTSIPEPVPPFASAVVPEAIPAAIPTSKCVSRGPANNYRSGAMLSSGPLEAPAVPANTATAHYLSDASDLGPESSRQPINPAPPTNQQDPGYPKYVNTYGAAGAPIAAMPTAPVAPEIPGIPMPTTVAQVNREPVAAGQFFGQHIETTVTVTALEDLPFDVLHAMRNIGSFEFSN</sequence>
<proteinExistence type="predicted"/>
<gene>
    <name evidence="3" type="ORF">GGI19_003945</name>
</gene>
<accession>A0A9W8GZC6</accession>
<dbReference type="AlphaFoldDB" id="A0A9W8GZC6"/>
<feature type="transmembrane region" description="Helical" evidence="2">
    <location>
        <begin position="12"/>
        <end position="34"/>
    </location>
</feature>
<keyword evidence="2" id="KW-1133">Transmembrane helix</keyword>
<keyword evidence="2" id="KW-0472">Membrane</keyword>
<comment type="caution">
    <text evidence="3">The sequence shown here is derived from an EMBL/GenBank/DDBJ whole genome shotgun (WGS) entry which is preliminary data.</text>
</comment>
<feature type="region of interest" description="Disordered" evidence="1">
    <location>
        <begin position="382"/>
        <end position="407"/>
    </location>
</feature>
<dbReference type="OrthoDB" id="5553594at2759"/>
<keyword evidence="4" id="KW-1185">Reference proteome</keyword>
<dbReference type="EMBL" id="JANBUH010000302">
    <property type="protein sequence ID" value="KAJ2752278.1"/>
    <property type="molecule type" value="Genomic_DNA"/>
</dbReference>
<feature type="region of interest" description="Disordered" evidence="1">
    <location>
        <begin position="262"/>
        <end position="284"/>
    </location>
</feature>
<keyword evidence="2" id="KW-0812">Transmembrane</keyword>
<dbReference type="PROSITE" id="PS51257">
    <property type="entry name" value="PROKAR_LIPOPROTEIN"/>
    <property type="match status" value="1"/>
</dbReference>
<feature type="compositionally biased region" description="Polar residues" evidence="1">
    <location>
        <begin position="272"/>
        <end position="281"/>
    </location>
</feature>
<protein>
    <submittedName>
        <fullName evidence="3">Uncharacterized protein</fullName>
    </submittedName>
</protein>
<organism evidence="3 4">
    <name type="scientific">Coemansia pectinata</name>
    <dbReference type="NCBI Taxonomy" id="1052879"/>
    <lineage>
        <taxon>Eukaryota</taxon>
        <taxon>Fungi</taxon>
        <taxon>Fungi incertae sedis</taxon>
        <taxon>Zoopagomycota</taxon>
        <taxon>Kickxellomycotina</taxon>
        <taxon>Kickxellomycetes</taxon>
        <taxon>Kickxellales</taxon>
        <taxon>Kickxellaceae</taxon>
        <taxon>Coemansia</taxon>
    </lineage>
</organism>
<dbReference type="Proteomes" id="UP001140011">
    <property type="component" value="Unassembled WGS sequence"/>
</dbReference>
<evidence type="ECO:0000313" key="4">
    <source>
        <dbReference type="Proteomes" id="UP001140011"/>
    </source>
</evidence>
<evidence type="ECO:0000256" key="2">
    <source>
        <dbReference type="SAM" id="Phobius"/>
    </source>
</evidence>
<reference evidence="3" key="1">
    <citation type="submission" date="2022-07" db="EMBL/GenBank/DDBJ databases">
        <title>Phylogenomic reconstructions and comparative analyses of Kickxellomycotina fungi.</title>
        <authorList>
            <person name="Reynolds N.K."/>
            <person name="Stajich J.E."/>
            <person name="Barry K."/>
            <person name="Grigoriev I.V."/>
            <person name="Crous P."/>
            <person name="Smith M.E."/>
        </authorList>
    </citation>
    <scope>NUCLEOTIDE SEQUENCE</scope>
    <source>
        <strain evidence="3">BCRC 34297</strain>
    </source>
</reference>
<evidence type="ECO:0000313" key="3">
    <source>
        <dbReference type="EMBL" id="KAJ2752278.1"/>
    </source>
</evidence>